<dbReference type="GO" id="GO:0015940">
    <property type="term" value="P:pantothenate biosynthetic process"/>
    <property type="evidence" value="ECO:0007669"/>
    <property type="project" value="UniProtKB-UniRule"/>
</dbReference>
<keyword evidence="10" id="KW-1185">Reference proteome</keyword>
<evidence type="ECO:0000256" key="8">
    <source>
        <dbReference type="HAMAP-Rule" id="MF_00158"/>
    </source>
</evidence>
<reference evidence="9 10" key="2">
    <citation type="submission" date="2015-10" db="EMBL/GenBank/DDBJ databases">
        <title>Draft Genome Sequence of Prosthecomicrobium hirschii ATCC 27832.</title>
        <authorList>
            <person name="Daniel J."/>
            <person name="Givan S.A."/>
            <person name="Brun Y.V."/>
            <person name="Brown P.J."/>
        </authorList>
    </citation>
    <scope>NUCLEOTIDE SEQUENCE [LARGE SCALE GENOMIC DNA]</scope>
    <source>
        <strain evidence="9 10">16</strain>
    </source>
</reference>
<gene>
    <name evidence="8" type="primary">panC</name>
    <name evidence="9" type="ORF">ABB55_01660</name>
</gene>
<comment type="pathway">
    <text evidence="1 8">Cofactor biosynthesis; (R)-pantothenate biosynthesis; (R)-pantothenate from (R)-pantoate and beta-alanine: step 1/1.</text>
</comment>
<dbReference type="NCBIfam" id="TIGR00018">
    <property type="entry name" value="panC"/>
    <property type="match status" value="1"/>
</dbReference>
<dbReference type="SUPFAM" id="SSF52374">
    <property type="entry name" value="Nucleotidylyl transferase"/>
    <property type="match status" value="1"/>
</dbReference>
<sequence length="294" mass="31752">METNTAAAHAATGPAIVRTVAELRARVTGWRRTGDRIAMVPTMGALHDGHLSLVRIGFERAERVVVSIFVNPTQFAPHEDFQSYPRTEVRDMELLELLGTDLVFAPSAAEMYPPGFATRIETAGPALGLESDTRPHFFGGVATVVSKLLIAANPDLAIFGEKDYQQLAVVRRMARDLGLPVEIVGAPTVREPDGLAMSSRNAYLSPEERDIAPVLHDVLMQTAAALRGGVTPDQALDDGRRAILAAGFRALDYLDLRDAQTLEPVPDGSASGRPLRLLVAAWLGRTRLIDNCAV</sequence>
<organism evidence="9 10">
    <name type="scientific">Prosthecodimorpha hirschii</name>
    <dbReference type="NCBI Taxonomy" id="665126"/>
    <lineage>
        <taxon>Bacteria</taxon>
        <taxon>Pseudomonadati</taxon>
        <taxon>Pseudomonadota</taxon>
        <taxon>Alphaproteobacteria</taxon>
        <taxon>Hyphomicrobiales</taxon>
        <taxon>Ancalomicrobiaceae</taxon>
        <taxon>Prosthecodimorpha</taxon>
    </lineage>
</organism>
<feature type="binding site" evidence="8">
    <location>
        <begin position="197"/>
        <end position="200"/>
    </location>
    <ligand>
        <name>ATP</name>
        <dbReference type="ChEBI" id="CHEBI:30616"/>
    </ligand>
</feature>
<dbReference type="EC" id="6.3.2.1" evidence="8"/>
<dbReference type="NCBIfam" id="TIGR00125">
    <property type="entry name" value="cyt_tran_rel"/>
    <property type="match status" value="1"/>
</dbReference>
<comment type="subunit">
    <text evidence="8">Homodimer.</text>
</comment>
<comment type="function">
    <text evidence="8">Catalyzes the condensation of pantoate with beta-alanine in an ATP-dependent reaction via a pantoyl-adenylate intermediate.</text>
</comment>
<evidence type="ECO:0000313" key="9">
    <source>
        <dbReference type="EMBL" id="KPL51084.1"/>
    </source>
</evidence>
<comment type="caution">
    <text evidence="9">The sequence shown here is derived from an EMBL/GenBank/DDBJ whole genome shotgun (WGS) entry which is preliminary data.</text>
</comment>
<dbReference type="InterPro" id="IPR014729">
    <property type="entry name" value="Rossmann-like_a/b/a_fold"/>
</dbReference>
<comment type="similarity">
    <text evidence="2 8">Belongs to the pantothenate synthetase family.</text>
</comment>
<dbReference type="RefSeq" id="WP_054357247.1">
    <property type="nucleotide sequence ID" value="NZ_LJYW01000001.1"/>
</dbReference>
<keyword evidence="8" id="KW-0963">Cytoplasm</keyword>
<evidence type="ECO:0000256" key="7">
    <source>
        <dbReference type="ARBA" id="ARBA00048258"/>
    </source>
</evidence>
<dbReference type="InterPro" id="IPR004821">
    <property type="entry name" value="Cyt_trans-like"/>
</dbReference>
<evidence type="ECO:0000256" key="1">
    <source>
        <dbReference type="ARBA" id="ARBA00004990"/>
    </source>
</evidence>
<reference evidence="9 10" key="1">
    <citation type="submission" date="2015-09" db="EMBL/GenBank/DDBJ databases">
        <authorList>
            <person name="Jackson K.R."/>
            <person name="Lunt B.L."/>
            <person name="Fisher J.N.B."/>
            <person name="Gardner A.V."/>
            <person name="Bailey M.E."/>
            <person name="Deus L.M."/>
            <person name="Earl A.S."/>
            <person name="Gibby P.D."/>
            <person name="Hartmann K.A."/>
            <person name="Liu J.E."/>
            <person name="Manci A.M."/>
            <person name="Nielsen D.A."/>
            <person name="Solomon M.B."/>
            <person name="Breakwell D.P."/>
            <person name="Burnett S.H."/>
            <person name="Grose J.H."/>
        </authorList>
    </citation>
    <scope>NUCLEOTIDE SEQUENCE [LARGE SCALE GENOMIC DNA]</scope>
    <source>
        <strain evidence="9 10">16</strain>
    </source>
</reference>
<dbReference type="GO" id="GO:0005524">
    <property type="term" value="F:ATP binding"/>
    <property type="evidence" value="ECO:0007669"/>
    <property type="project" value="UniProtKB-KW"/>
</dbReference>
<dbReference type="Proteomes" id="UP000048984">
    <property type="component" value="Unassembled WGS sequence"/>
</dbReference>
<keyword evidence="5 8" id="KW-0547">Nucleotide-binding</keyword>
<evidence type="ECO:0000313" key="10">
    <source>
        <dbReference type="Proteomes" id="UP000048984"/>
    </source>
</evidence>
<comment type="miscellaneous">
    <text evidence="8">The reaction proceeds by a bi uni uni bi ping pong mechanism.</text>
</comment>
<dbReference type="InterPro" id="IPR003721">
    <property type="entry name" value="Pantoate_ligase"/>
</dbReference>
<dbReference type="EMBL" id="LJYW01000001">
    <property type="protein sequence ID" value="KPL51084.1"/>
    <property type="molecule type" value="Genomic_DNA"/>
</dbReference>
<keyword evidence="3 8" id="KW-0436">Ligase</keyword>
<keyword evidence="4 8" id="KW-0566">Pantothenate biosynthesis</keyword>
<dbReference type="STRING" id="665126.ABB55_01660"/>
<dbReference type="AlphaFoldDB" id="A0A0P6VGH1"/>
<evidence type="ECO:0000256" key="2">
    <source>
        <dbReference type="ARBA" id="ARBA00009256"/>
    </source>
</evidence>
<name>A0A0P6VGH1_9HYPH</name>
<comment type="subcellular location">
    <subcellularLocation>
        <location evidence="8">Cytoplasm</location>
    </subcellularLocation>
</comment>
<evidence type="ECO:0000256" key="3">
    <source>
        <dbReference type="ARBA" id="ARBA00022598"/>
    </source>
</evidence>
<dbReference type="Pfam" id="PF02569">
    <property type="entry name" value="Pantoate_ligase"/>
    <property type="match status" value="1"/>
</dbReference>
<feature type="active site" description="Proton donor" evidence="8">
    <location>
        <position position="50"/>
    </location>
</feature>
<dbReference type="InterPro" id="IPR042176">
    <property type="entry name" value="Pantoate_ligase_C"/>
</dbReference>
<comment type="catalytic activity">
    <reaction evidence="7 8">
        <text>(R)-pantoate + beta-alanine + ATP = (R)-pantothenate + AMP + diphosphate + H(+)</text>
        <dbReference type="Rhea" id="RHEA:10912"/>
        <dbReference type="ChEBI" id="CHEBI:15378"/>
        <dbReference type="ChEBI" id="CHEBI:15980"/>
        <dbReference type="ChEBI" id="CHEBI:29032"/>
        <dbReference type="ChEBI" id="CHEBI:30616"/>
        <dbReference type="ChEBI" id="CHEBI:33019"/>
        <dbReference type="ChEBI" id="CHEBI:57966"/>
        <dbReference type="ChEBI" id="CHEBI:456215"/>
        <dbReference type="EC" id="6.3.2.1"/>
    </reaction>
</comment>
<dbReference type="CDD" id="cd00560">
    <property type="entry name" value="PanC"/>
    <property type="match status" value="1"/>
</dbReference>
<evidence type="ECO:0000256" key="4">
    <source>
        <dbReference type="ARBA" id="ARBA00022655"/>
    </source>
</evidence>
<feature type="binding site" evidence="8">
    <location>
        <begin position="160"/>
        <end position="163"/>
    </location>
    <ligand>
        <name>ATP</name>
        <dbReference type="ChEBI" id="CHEBI:30616"/>
    </ligand>
</feature>
<dbReference type="Gene3D" id="3.40.50.620">
    <property type="entry name" value="HUPs"/>
    <property type="match status" value="1"/>
</dbReference>
<dbReference type="GO" id="GO:0005829">
    <property type="term" value="C:cytosol"/>
    <property type="evidence" value="ECO:0007669"/>
    <property type="project" value="TreeGrafter"/>
</dbReference>
<dbReference type="PANTHER" id="PTHR21299">
    <property type="entry name" value="CYTIDYLATE KINASE/PANTOATE-BETA-ALANINE LIGASE"/>
    <property type="match status" value="1"/>
</dbReference>
<protein>
    <recommendedName>
        <fullName evidence="8">Pantothenate synthetase</fullName>
        <shortName evidence="8">PS</shortName>
        <ecNumber evidence="8">6.3.2.1</ecNumber>
    </recommendedName>
    <alternativeName>
        <fullName evidence="8">Pantoate--beta-alanine ligase</fullName>
    </alternativeName>
    <alternativeName>
        <fullName evidence="8">Pantoate-activating enzyme</fullName>
    </alternativeName>
</protein>
<feature type="binding site" evidence="8">
    <location>
        <position position="166"/>
    </location>
    <ligand>
        <name>(R)-pantoate</name>
        <dbReference type="ChEBI" id="CHEBI:15980"/>
    </ligand>
</feature>
<dbReference type="PANTHER" id="PTHR21299:SF1">
    <property type="entry name" value="PANTOATE--BETA-ALANINE LIGASE"/>
    <property type="match status" value="1"/>
</dbReference>
<keyword evidence="6 8" id="KW-0067">ATP-binding</keyword>
<accession>A0A0P6VGH1</accession>
<dbReference type="GO" id="GO:0004592">
    <property type="term" value="F:pantoate-beta-alanine ligase activity"/>
    <property type="evidence" value="ECO:0007669"/>
    <property type="project" value="UniProtKB-UniRule"/>
</dbReference>
<evidence type="ECO:0000256" key="6">
    <source>
        <dbReference type="ARBA" id="ARBA00022840"/>
    </source>
</evidence>
<feature type="binding site" evidence="8">
    <location>
        <position position="189"/>
    </location>
    <ligand>
        <name>ATP</name>
        <dbReference type="ChEBI" id="CHEBI:30616"/>
    </ligand>
</feature>
<dbReference type="UniPathway" id="UPA00028">
    <property type="reaction ID" value="UER00005"/>
</dbReference>
<feature type="binding site" evidence="8">
    <location>
        <position position="74"/>
    </location>
    <ligand>
        <name>(R)-pantoate</name>
        <dbReference type="ChEBI" id="CHEBI:15980"/>
    </ligand>
</feature>
<evidence type="ECO:0000256" key="5">
    <source>
        <dbReference type="ARBA" id="ARBA00022741"/>
    </source>
</evidence>
<feature type="binding site" evidence="8">
    <location>
        <position position="74"/>
    </location>
    <ligand>
        <name>beta-alanine</name>
        <dbReference type="ChEBI" id="CHEBI:57966"/>
    </ligand>
</feature>
<proteinExistence type="inferred from homology"/>
<dbReference type="HAMAP" id="MF_00158">
    <property type="entry name" value="PanC"/>
    <property type="match status" value="1"/>
</dbReference>
<feature type="binding site" evidence="8">
    <location>
        <begin position="43"/>
        <end position="50"/>
    </location>
    <ligand>
        <name>ATP</name>
        <dbReference type="ChEBI" id="CHEBI:30616"/>
    </ligand>
</feature>
<dbReference type="Gene3D" id="3.30.1300.10">
    <property type="entry name" value="Pantoate-beta-alanine ligase, C-terminal domain"/>
    <property type="match status" value="1"/>
</dbReference>